<gene>
    <name evidence="2" type="ORF">TMS3_0122950</name>
</gene>
<feature type="transmembrane region" description="Helical" evidence="1">
    <location>
        <begin position="12"/>
        <end position="31"/>
    </location>
</feature>
<dbReference type="RefSeq" id="WP_025167527.1">
    <property type="nucleotide sequence ID" value="NZ_AWSQ01000009.1"/>
</dbReference>
<comment type="caution">
    <text evidence="2">The sequence shown here is derived from an EMBL/GenBank/DDBJ whole genome shotgun (WGS) entry which is preliminary data.</text>
</comment>
<dbReference type="AlphaFoldDB" id="A0A0A1YGD1"/>
<keyword evidence="3" id="KW-1185">Reference proteome</keyword>
<dbReference type="OrthoDB" id="6422829at2"/>
<protein>
    <submittedName>
        <fullName evidence="2">Uncharacterized protein</fullName>
    </submittedName>
</protein>
<keyword evidence="1" id="KW-1133">Transmembrane helix</keyword>
<dbReference type="Proteomes" id="UP000030063">
    <property type="component" value="Unassembled WGS sequence"/>
</dbReference>
<evidence type="ECO:0000256" key="1">
    <source>
        <dbReference type="SAM" id="Phobius"/>
    </source>
</evidence>
<evidence type="ECO:0000313" key="3">
    <source>
        <dbReference type="Proteomes" id="UP000030063"/>
    </source>
</evidence>
<keyword evidence="1" id="KW-0812">Transmembrane</keyword>
<accession>A0A0A1YGD1</accession>
<feature type="transmembrane region" description="Helical" evidence="1">
    <location>
        <begin position="51"/>
        <end position="73"/>
    </location>
</feature>
<evidence type="ECO:0000313" key="2">
    <source>
        <dbReference type="EMBL" id="KFX68058.1"/>
    </source>
</evidence>
<organism evidence="2 3">
    <name type="scientific">Pseudomonas taeanensis MS-3</name>
    <dbReference type="NCBI Taxonomy" id="1395571"/>
    <lineage>
        <taxon>Bacteria</taxon>
        <taxon>Pseudomonadati</taxon>
        <taxon>Pseudomonadota</taxon>
        <taxon>Gammaproteobacteria</taxon>
        <taxon>Pseudomonadales</taxon>
        <taxon>Pseudomonadaceae</taxon>
        <taxon>Pseudomonas</taxon>
    </lineage>
</organism>
<keyword evidence="1" id="KW-0472">Membrane</keyword>
<sequence>MKKTKKDPLEILLYLSILGIFIGLALSIYLYKSIFNGEFSTESADWSALGSFIGGIFAPTVSFVTLVAILITIRLQKKMLETQANEFLKLHEIQIKTLETQEHQLSHTKAILDNEKIASYKQTIFGVVAQQIDLHQKVIDRSSRSSEYMLEKKLEHPGIDLGTKPNEILNQKEEYEKKVSDLANLSIRIATTKYQSIAELDKAFAEAYIKL</sequence>
<reference evidence="2 3" key="1">
    <citation type="journal article" date="2014" name="Genome Announc.">
        <title>Draft Genome Sequence of Petroleum Oil-Degrading Marine Bacterium Pseudomonas taeanensis Strain MS-3, Isolated from a Crude Oil-Contaminated Seashore.</title>
        <authorList>
            <person name="Lee S.Y."/>
            <person name="Kim S.H."/>
            <person name="Lee D.G."/>
            <person name="Shin S."/>
            <person name="Yun S.H."/>
            <person name="Choi C.W."/>
            <person name="Chung Y.H."/>
            <person name="Choi J.S."/>
            <person name="Kahng H.Y."/>
            <person name="Kim S.I."/>
        </authorList>
    </citation>
    <scope>NUCLEOTIDE SEQUENCE [LARGE SCALE GENOMIC DNA]</scope>
    <source>
        <strain evidence="2 3">MS-3</strain>
    </source>
</reference>
<proteinExistence type="predicted"/>
<dbReference type="EMBL" id="AWSQ01000009">
    <property type="protein sequence ID" value="KFX68058.1"/>
    <property type="molecule type" value="Genomic_DNA"/>
</dbReference>
<name>A0A0A1YGD1_9PSED</name>